<gene>
    <name evidence="2" type="ORF">METZ01_LOCUS315969</name>
</gene>
<organism evidence="2">
    <name type="scientific">marine metagenome</name>
    <dbReference type="NCBI Taxonomy" id="408172"/>
    <lineage>
        <taxon>unclassified sequences</taxon>
        <taxon>metagenomes</taxon>
        <taxon>ecological metagenomes</taxon>
    </lineage>
</organism>
<accession>A0A382NRZ2</accession>
<dbReference type="AlphaFoldDB" id="A0A382NRZ2"/>
<dbReference type="EMBL" id="UINC01101913">
    <property type="protein sequence ID" value="SVC63115.1"/>
    <property type="molecule type" value="Genomic_DNA"/>
</dbReference>
<feature type="transmembrane region" description="Helical" evidence="1">
    <location>
        <begin position="37"/>
        <end position="55"/>
    </location>
</feature>
<sequence length="80" mass="8811">MGRLLTQKNKKNISCPWRSGIFTHIDHLQEETMYRKSLTIIVLFALTIVNAGSIGKPISDPSGVLKAKVARGEALTSTEE</sequence>
<feature type="non-terminal residue" evidence="2">
    <location>
        <position position="80"/>
    </location>
</feature>
<evidence type="ECO:0000256" key="1">
    <source>
        <dbReference type="SAM" id="Phobius"/>
    </source>
</evidence>
<name>A0A382NRZ2_9ZZZZ</name>
<keyword evidence="1" id="KW-0812">Transmembrane</keyword>
<keyword evidence="1" id="KW-1133">Transmembrane helix</keyword>
<reference evidence="2" key="1">
    <citation type="submission" date="2018-05" db="EMBL/GenBank/DDBJ databases">
        <authorList>
            <person name="Lanie J.A."/>
            <person name="Ng W.-L."/>
            <person name="Kazmierczak K.M."/>
            <person name="Andrzejewski T.M."/>
            <person name="Davidsen T.M."/>
            <person name="Wayne K.J."/>
            <person name="Tettelin H."/>
            <person name="Glass J.I."/>
            <person name="Rusch D."/>
            <person name="Podicherti R."/>
            <person name="Tsui H.-C.T."/>
            <person name="Winkler M.E."/>
        </authorList>
    </citation>
    <scope>NUCLEOTIDE SEQUENCE</scope>
</reference>
<proteinExistence type="predicted"/>
<protein>
    <submittedName>
        <fullName evidence="2">Uncharacterized protein</fullName>
    </submittedName>
</protein>
<evidence type="ECO:0000313" key="2">
    <source>
        <dbReference type="EMBL" id="SVC63115.1"/>
    </source>
</evidence>
<keyword evidence="1" id="KW-0472">Membrane</keyword>